<dbReference type="OrthoDB" id="371577at2759"/>
<protein>
    <submittedName>
        <fullName evidence="4">Uncharacterized protein</fullName>
    </submittedName>
</protein>
<dbReference type="OMA" id="CSKFCDL"/>
<evidence type="ECO:0000256" key="2">
    <source>
        <dbReference type="SAM" id="MobiDB-lite"/>
    </source>
</evidence>
<reference evidence="5" key="1">
    <citation type="submission" date="2017-04" db="EMBL/GenBank/DDBJ databases">
        <title>Plasmodium gonderi genome.</title>
        <authorList>
            <person name="Arisue N."/>
            <person name="Honma H."/>
            <person name="Kawai S."/>
            <person name="Tougan T."/>
            <person name="Tanabe K."/>
            <person name="Horii T."/>
        </authorList>
    </citation>
    <scope>NUCLEOTIDE SEQUENCE [LARGE SCALE GENOMIC DNA]</scope>
    <source>
        <strain evidence="5">ATCC 30045</strain>
    </source>
</reference>
<dbReference type="AlphaFoldDB" id="A0A1Y1JSN7"/>
<feature type="compositionally biased region" description="Basic residues" evidence="2">
    <location>
        <begin position="748"/>
        <end position="762"/>
    </location>
</feature>
<proteinExistence type="predicted"/>
<dbReference type="Proteomes" id="UP000195521">
    <property type="component" value="Unassembled WGS sequence"/>
</dbReference>
<evidence type="ECO:0000256" key="1">
    <source>
        <dbReference type="SAM" id="Coils"/>
    </source>
</evidence>
<name>A0A1Y1JSN7_PLAGO</name>
<dbReference type="GeneID" id="39750558"/>
<accession>A0A1Y1JSN7</accession>
<evidence type="ECO:0000256" key="3">
    <source>
        <dbReference type="SAM" id="Phobius"/>
    </source>
</evidence>
<evidence type="ECO:0000313" key="5">
    <source>
        <dbReference type="Proteomes" id="UP000195521"/>
    </source>
</evidence>
<keyword evidence="3" id="KW-0812">Transmembrane</keyword>
<keyword evidence="3" id="KW-1133">Transmembrane helix</keyword>
<dbReference type="RefSeq" id="XP_028546401.1">
    <property type="nucleotide sequence ID" value="XM_028690600.1"/>
</dbReference>
<feature type="transmembrane region" description="Helical" evidence="3">
    <location>
        <begin position="621"/>
        <end position="645"/>
    </location>
</feature>
<feature type="coiled-coil region" evidence="1">
    <location>
        <begin position="661"/>
        <end position="691"/>
    </location>
</feature>
<organism evidence="4 5">
    <name type="scientific">Plasmodium gonderi</name>
    <dbReference type="NCBI Taxonomy" id="77519"/>
    <lineage>
        <taxon>Eukaryota</taxon>
        <taxon>Sar</taxon>
        <taxon>Alveolata</taxon>
        <taxon>Apicomplexa</taxon>
        <taxon>Aconoidasida</taxon>
        <taxon>Haemosporida</taxon>
        <taxon>Plasmodiidae</taxon>
        <taxon>Plasmodium</taxon>
        <taxon>Plasmodium (Plasmodium)</taxon>
    </lineage>
</organism>
<feature type="region of interest" description="Disordered" evidence="2">
    <location>
        <begin position="730"/>
        <end position="762"/>
    </location>
</feature>
<gene>
    <name evidence="4" type="ORF">PGO_146100</name>
</gene>
<sequence>MNALFHSVLSKSWPITIRHRVKRKHSFSDAYRIGRKCREVETDRHENESLEASLHLEHKNVSSTNLINHIGDNKKLLLYTLCKAYRKKNEKHLNEKKLDHLIQVICERLVTKESSLNIRDKLLYFSCIDSKSNAERITLTRDHGKGEPNLIRKSGWDINARCRRGNTNKESFHWMCHKNMFNYYCRILKKRKNSCLNDNEIDEDVTTFFEKKLNRFILSTISMYLLNVSYLNSKVTIRTNSLHLLLIFMLKYIKYKSQKRMSVVHVCKYVELLTSIINTAKIKIELNDRDPEKDIDILNKLKMMNKNEYPLDSSSFTNMCRRKVEGKSNTELAIDLGNNLTYNNAHFYHYFNIYDFEYKMKGNTEGKNISNKNEKIIENEEDESPSCMLTQWGNVNDSSNESEIKNMITYQIVFMIYLTNNALVCSLKKLLKNYKKGIGNKHFRTFVEREILHIIINYMFNCLPYNIFCKTLFENLEEVFIQVCNLNTNSLTATMSPSSLSQFVHLMSIQYNKVNINDKNSSLLLNNCLKELFLDECKSLGKKDKILLYISISKLLFLKKKKDYLEKLNCILFPELVNFTYRDLFSLTYSIYCSNFCDLAFFESLLRNIHKLKHKYSRQKMWTIVSIFYPFNLNISIFNLLISYANRRGNEHKKKDEDEPFEEQNMNNKEAKKLEEDLENKERILQELVAHIKVNNNGEKFTFSESDMLDFHSEDNDLKCEVFEEGDIKDVEQTKDHEHVQGEEKKAIIKKKNKNKKKKKMG</sequence>
<comment type="caution">
    <text evidence="4">The sequence shown here is derived from an EMBL/GenBank/DDBJ whole genome shotgun (WGS) entry which is preliminary data.</text>
</comment>
<keyword evidence="1" id="KW-0175">Coiled coil</keyword>
<keyword evidence="3" id="KW-0472">Membrane</keyword>
<evidence type="ECO:0000313" key="4">
    <source>
        <dbReference type="EMBL" id="GAW83812.1"/>
    </source>
</evidence>
<dbReference type="EMBL" id="BDQF01000015">
    <property type="protein sequence ID" value="GAW83812.1"/>
    <property type="molecule type" value="Genomic_DNA"/>
</dbReference>
<keyword evidence="5" id="KW-1185">Reference proteome</keyword>
<feature type="compositionally biased region" description="Basic and acidic residues" evidence="2">
    <location>
        <begin position="730"/>
        <end position="747"/>
    </location>
</feature>